<keyword evidence="1" id="KW-0235">DNA replication</keyword>
<evidence type="ECO:0000259" key="4">
    <source>
        <dbReference type="PROSITE" id="PS50076"/>
    </source>
</evidence>
<dbReference type="InterPro" id="IPR001623">
    <property type="entry name" value="DnaJ_domain"/>
</dbReference>
<dbReference type="OrthoDB" id="9779889at2"/>
<dbReference type="InterPro" id="IPR036869">
    <property type="entry name" value="J_dom_sf"/>
</dbReference>
<reference evidence="5 6" key="1">
    <citation type="submission" date="2016-02" db="EMBL/GenBank/DDBJ databases">
        <title>Comparison of Clostridium stercorarium subspecies using comparative genomics and transcriptomics.</title>
        <authorList>
            <person name="Schellenberg J."/>
            <person name="Thallinger G."/>
            <person name="Levin D.B."/>
            <person name="Zhang X."/>
            <person name="Alvare G."/>
            <person name="Fristensky B."/>
            <person name="Sparling R."/>
        </authorList>
    </citation>
    <scope>NUCLEOTIDE SEQUENCE [LARGE SCALE GENOMIC DNA]</scope>
    <source>
        <strain evidence="5 6">DSM 2910</strain>
    </source>
</reference>
<dbReference type="SMART" id="SM00271">
    <property type="entry name" value="DnaJ"/>
    <property type="match status" value="1"/>
</dbReference>
<dbReference type="Proteomes" id="UP000092971">
    <property type="component" value="Chromosome"/>
</dbReference>
<dbReference type="EMBL" id="CP014672">
    <property type="protein sequence ID" value="ANW98198.1"/>
    <property type="molecule type" value="Genomic_DNA"/>
</dbReference>
<sequence length="220" mass="25772">MKNPYEVLGLKEGASVEEIKKAYRELVKKYHPDRYRDNPLSDLAEEKLREINEAYDYLMKNMNNNQQKQQQQQQYQYQRQHQGQSTGSGYYGGYSANSDYVYQIKMLIQNGNFIQAQRMLDAMPVRDATWNYLQGLLFLKRGWYERANAHLRRAVEMDPSNMEYRDALSRVNTQYNAYRYNPNFYGAGYRQGPDMCQICGTLWCADSICECLGGDLISCC</sequence>
<feature type="region of interest" description="Disordered" evidence="3">
    <location>
        <begin position="65"/>
        <end position="89"/>
    </location>
</feature>
<name>A0A1B1YBT2_THEST</name>
<proteinExistence type="predicted"/>
<dbReference type="AlphaFoldDB" id="A0A1B1YBT2"/>
<dbReference type="PRINTS" id="PR00625">
    <property type="entry name" value="JDOMAIN"/>
</dbReference>
<evidence type="ECO:0000256" key="3">
    <source>
        <dbReference type="SAM" id="MobiDB-lite"/>
    </source>
</evidence>
<dbReference type="PROSITE" id="PS50076">
    <property type="entry name" value="DNAJ_2"/>
    <property type="match status" value="1"/>
</dbReference>
<protein>
    <submittedName>
        <fullName evidence="5">Molecular chaperone DnaJ</fullName>
    </submittedName>
</protein>
<dbReference type="InterPro" id="IPR019734">
    <property type="entry name" value="TPR_rpt"/>
</dbReference>
<feature type="repeat" description="TPR" evidence="2">
    <location>
        <begin position="128"/>
        <end position="161"/>
    </location>
</feature>
<evidence type="ECO:0000313" key="5">
    <source>
        <dbReference type="EMBL" id="ANW98198.1"/>
    </source>
</evidence>
<dbReference type="InterPro" id="IPR050817">
    <property type="entry name" value="DjlA_DnaK_co-chaperone"/>
</dbReference>
<evidence type="ECO:0000256" key="1">
    <source>
        <dbReference type="ARBA" id="ARBA00022705"/>
    </source>
</evidence>
<dbReference type="PANTHER" id="PTHR24074">
    <property type="entry name" value="CO-CHAPERONE PROTEIN DJLA"/>
    <property type="match status" value="1"/>
</dbReference>
<evidence type="ECO:0000256" key="2">
    <source>
        <dbReference type="PROSITE-ProRule" id="PRU00339"/>
    </source>
</evidence>
<dbReference type="SUPFAM" id="SSF46565">
    <property type="entry name" value="Chaperone J-domain"/>
    <property type="match status" value="1"/>
</dbReference>
<dbReference type="GO" id="GO:0006260">
    <property type="term" value="P:DNA replication"/>
    <property type="evidence" value="ECO:0007669"/>
    <property type="project" value="UniProtKB-KW"/>
</dbReference>
<evidence type="ECO:0000313" key="6">
    <source>
        <dbReference type="Proteomes" id="UP000092971"/>
    </source>
</evidence>
<keyword evidence="2" id="KW-0802">TPR repeat</keyword>
<dbReference type="InterPro" id="IPR011990">
    <property type="entry name" value="TPR-like_helical_dom_sf"/>
</dbReference>
<dbReference type="Pfam" id="PF00226">
    <property type="entry name" value="DnaJ"/>
    <property type="match status" value="1"/>
</dbReference>
<organism evidence="5 6">
    <name type="scientific">Thermoclostridium stercorarium subsp. thermolacticum DSM 2910</name>
    <dbReference type="NCBI Taxonomy" id="1121336"/>
    <lineage>
        <taxon>Bacteria</taxon>
        <taxon>Bacillati</taxon>
        <taxon>Bacillota</taxon>
        <taxon>Clostridia</taxon>
        <taxon>Eubacteriales</taxon>
        <taxon>Oscillospiraceae</taxon>
        <taxon>Thermoclostridium</taxon>
    </lineage>
</organism>
<dbReference type="CDD" id="cd06257">
    <property type="entry name" value="DnaJ"/>
    <property type="match status" value="1"/>
</dbReference>
<feature type="compositionally biased region" description="Low complexity" evidence="3">
    <location>
        <begin position="66"/>
        <end position="88"/>
    </location>
</feature>
<dbReference type="RefSeq" id="WP_015358486.1">
    <property type="nucleotide sequence ID" value="NZ_CP014672.1"/>
</dbReference>
<dbReference type="PROSITE" id="PS50005">
    <property type="entry name" value="TPR"/>
    <property type="match status" value="1"/>
</dbReference>
<feature type="domain" description="J" evidence="4">
    <location>
        <begin position="3"/>
        <end position="76"/>
    </location>
</feature>
<accession>A0A1B1YBT2</accession>
<dbReference type="SUPFAM" id="SSF48452">
    <property type="entry name" value="TPR-like"/>
    <property type="match status" value="1"/>
</dbReference>
<gene>
    <name evidence="5" type="ORF">CSTERTH_03655</name>
</gene>
<dbReference type="Gene3D" id="1.10.287.110">
    <property type="entry name" value="DnaJ domain"/>
    <property type="match status" value="1"/>
</dbReference>